<dbReference type="PANTHER" id="PTHR24148">
    <property type="entry name" value="ANKYRIN REPEAT DOMAIN-CONTAINING PROTEIN 39 HOMOLOG-RELATED"/>
    <property type="match status" value="1"/>
</dbReference>
<comment type="caution">
    <text evidence="2">The sequence shown here is derived from an EMBL/GenBank/DDBJ whole genome shotgun (WGS) entry which is preliminary data.</text>
</comment>
<dbReference type="AlphaFoldDB" id="A0A8H4NDV9"/>
<feature type="domain" description="Heterokaryon incompatibility" evidence="1">
    <location>
        <begin position="64"/>
        <end position="219"/>
    </location>
</feature>
<dbReference type="Pfam" id="PF06985">
    <property type="entry name" value="HET"/>
    <property type="match status" value="1"/>
</dbReference>
<dbReference type="OrthoDB" id="2157530at2759"/>
<dbReference type="InterPro" id="IPR010730">
    <property type="entry name" value="HET"/>
</dbReference>
<dbReference type="EMBL" id="JAADJF010000335">
    <property type="protein sequence ID" value="KAF4423162.1"/>
    <property type="molecule type" value="Genomic_DNA"/>
</dbReference>
<keyword evidence="3" id="KW-1185">Reference proteome</keyword>
<sequence>MRSSSWTTLRRSSTFSTKYKYESTLDSTHIRLVKIRQRTRSLLSERLNIDVTTHSLDEAQALGYHALSYTWGAPEGSGKRADSDSCILVNGSRFYVQPNLFGALKRFEEFDWYLWIDAICIDQTNQREREIQVGIMSEIYSMAARVDIWLGDGGKESAEAIRLTRTLSSLAEEADGSEVSLNKSEIESSGLPPLPSEGWKPFVDLLDRNWFRRAWVIQETVLARQTFVFLGNSDCISWNQLTSALRMIQRLGWYPNATLAMVKVEQLSWSPGPYAVHFITVIKMSLESLKKPQDRPQVSVIEDLTGADNWKTTASSQLAYMMMLSHKFKVTNARDRVYSLLGMVNIAASHMGLPRCDLEVNYDASVAEVFTAATANILNHCNHLGFISLAGFAEFHHGTLNLTSEDIPSWVPNFSNEPSAARTAPILFPWGRGKVRLDAARYSEIGSLGFSITGSRLSVQAQRIGQILPGSYQFYVLAYFFHVEPFAALLLRCGKRYKVTGELSIEACWCTFIFGANIHDSITDISELGASFKAWLCFILFQYLRVWDTSMTVDQRLVILERLTNFQSLVARDEDGAYDMLPSIEWVKQMLQKLGASDPPDSQLASIFSFMARTSSLGGFPEEFDLEWTSAVAKELADTFIMASKYASLLGTYAGQRRVFLTDEGHLGLAFSSALEGDSVWVVSSCPVPLVLRPRADGAYQMVGDSYVHGIMEGEAVKDNSWEEITIT</sequence>
<dbReference type="Proteomes" id="UP000536711">
    <property type="component" value="Unassembled WGS sequence"/>
</dbReference>
<evidence type="ECO:0000259" key="1">
    <source>
        <dbReference type="Pfam" id="PF06985"/>
    </source>
</evidence>
<dbReference type="Pfam" id="PF26639">
    <property type="entry name" value="Het-6_barrel"/>
    <property type="match status" value="1"/>
</dbReference>
<evidence type="ECO:0000313" key="2">
    <source>
        <dbReference type="EMBL" id="KAF4423162.1"/>
    </source>
</evidence>
<reference evidence="2 3" key="1">
    <citation type="submission" date="2020-01" db="EMBL/GenBank/DDBJ databases">
        <title>Identification and distribution of gene clusters putatively required for synthesis of sphingolipid metabolism inhibitors in phylogenetically diverse species of the filamentous fungus Fusarium.</title>
        <authorList>
            <person name="Kim H.-S."/>
            <person name="Busman M."/>
            <person name="Brown D.W."/>
            <person name="Divon H."/>
            <person name="Uhlig S."/>
            <person name="Proctor R.H."/>
        </authorList>
    </citation>
    <scope>NUCLEOTIDE SEQUENCE [LARGE SCALE GENOMIC DNA]</scope>
    <source>
        <strain evidence="2 3">NRRL 13308</strain>
    </source>
</reference>
<protein>
    <submittedName>
        <fullName evidence="2">Heterokaryon incompatibility (Het-6OR allele)</fullName>
    </submittedName>
</protein>
<gene>
    <name evidence="2" type="ORF">FACUT_10553</name>
</gene>
<evidence type="ECO:0000313" key="3">
    <source>
        <dbReference type="Proteomes" id="UP000536711"/>
    </source>
</evidence>
<dbReference type="InterPro" id="IPR052895">
    <property type="entry name" value="HetReg/Transcr_Mod"/>
</dbReference>
<proteinExistence type="predicted"/>
<organism evidence="2 3">
    <name type="scientific">Fusarium acutatum</name>
    <dbReference type="NCBI Taxonomy" id="78861"/>
    <lineage>
        <taxon>Eukaryota</taxon>
        <taxon>Fungi</taxon>
        <taxon>Dikarya</taxon>
        <taxon>Ascomycota</taxon>
        <taxon>Pezizomycotina</taxon>
        <taxon>Sordariomycetes</taxon>
        <taxon>Hypocreomycetidae</taxon>
        <taxon>Hypocreales</taxon>
        <taxon>Nectriaceae</taxon>
        <taxon>Fusarium</taxon>
        <taxon>Fusarium fujikuroi species complex</taxon>
    </lineage>
</organism>
<name>A0A8H4NDV9_9HYPO</name>
<accession>A0A8H4NDV9</accession>
<dbReference type="PANTHER" id="PTHR24148:SF64">
    <property type="entry name" value="HETEROKARYON INCOMPATIBILITY DOMAIN-CONTAINING PROTEIN"/>
    <property type="match status" value="1"/>
</dbReference>